<dbReference type="PANTHER" id="PTHR43513:SF3">
    <property type="entry name" value="DIHYDROOROTATE DEHYDROGENASE B (NAD(+)), ELECTRON TRANSFER SUBUNIT-RELATED"/>
    <property type="match status" value="1"/>
</dbReference>
<dbReference type="InterPro" id="IPR039261">
    <property type="entry name" value="FNR_nucleotide-bd"/>
</dbReference>
<dbReference type="InterPro" id="IPR017938">
    <property type="entry name" value="Riboflavin_synthase-like_b-brl"/>
</dbReference>
<dbReference type="EMBL" id="VTOX01000004">
    <property type="protein sequence ID" value="NKE66903.1"/>
    <property type="molecule type" value="Genomic_DNA"/>
</dbReference>
<evidence type="ECO:0000256" key="1">
    <source>
        <dbReference type="PIRSR" id="PIRSR006816-1"/>
    </source>
</evidence>
<feature type="domain" description="FAD-binding FR-type" evidence="3">
    <location>
        <begin position="1"/>
        <end position="95"/>
    </location>
</feature>
<dbReference type="RefSeq" id="WP_168108018.1">
    <property type="nucleotide sequence ID" value="NZ_VTOX01000004.1"/>
</dbReference>
<dbReference type="Proteomes" id="UP000521868">
    <property type="component" value="Unassembled WGS sequence"/>
</dbReference>
<evidence type="ECO:0000259" key="3">
    <source>
        <dbReference type="PROSITE" id="PS51384"/>
    </source>
</evidence>
<keyword evidence="2" id="KW-0001">2Fe-2S</keyword>
<comment type="cofactor">
    <cofactor evidence="1">
        <name>FAD</name>
        <dbReference type="ChEBI" id="CHEBI:57692"/>
    </cofactor>
    <text evidence="1">Binds 1 FAD per subunit.</text>
</comment>
<feature type="binding site" evidence="2">
    <location>
        <position position="227"/>
    </location>
    <ligand>
        <name>[2Fe-2S] cluster</name>
        <dbReference type="ChEBI" id="CHEBI:190135"/>
    </ligand>
</feature>
<dbReference type="NCBIfam" id="NF004862">
    <property type="entry name" value="PRK06222.1"/>
    <property type="match status" value="1"/>
</dbReference>
<dbReference type="GO" id="GO:0016491">
    <property type="term" value="F:oxidoreductase activity"/>
    <property type="evidence" value="ECO:0007669"/>
    <property type="project" value="InterPro"/>
</dbReference>
<reference evidence="4 5" key="1">
    <citation type="journal article" date="2020" name="Nature">
        <title>Bacterial chemolithoautotrophy via manganese oxidation.</title>
        <authorList>
            <person name="Yu H."/>
            <person name="Leadbetter J.R."/>
        </authorList>
    </citation>
    <scope>NUCLEOTIDE SEQUENCE [LARGE SCALE GENOMIC DNA]</scope>
    <source>
        <strain evidence="4 5">RBP-1</strain>
    </source>
</reference>
<dbReference type="InterPro" id="IPR050353">
    <property type="entry name" value="PyrK_electron_transfer"/>
</dbReference>
<evidence type="ECO:0000313" key="5">
    <source>
        <dbReference type="Proteomes" id="UP000521868"/>
    </source>
</evidence>
<dbReference type="GO" id="GO:0051537">
    <property type="term" value="F:2 iron, 2 sulfur cluster binding"/>
    <property type="evidence" value="ECO:0007669"/>
    <property type="project" value="UniProtKB-KW"/>
</dbReference>
<comment type="caution">
    <text evidence="4">The sequence shown here is derived from an EMBL/GenBank/DDBJ whole genome shotgun (WGS) entry which is preliminary data.</text>
</comment>
<dbReference type="GO" id="GO:0050660">
    <property type="term" value="F:flavin adenine dinucleotide binding"/>
    <property type="evidence" value="ECO:0007669"/>
    <property type="project" value="InterPro"/>
</dbReference>
<keyword evidence="2" id="KW-0408">Iron</keyword>
<feature type="binding site" evidence="2">
    <location>
        <position position="239"/>
    </location>
    <ligand>
        <name>[2Fe-2S] cluster</name>
        <dbReference type="ChEBI" id="CHEBI:190135"/>
    </ligand>
</feature>
<keyword evidence="1" id="KW-0274">FAD</keyword>
<proteinExistence type="predicted"/>
<feature type="binding site" evidence="2">
    <location>
        <position position="224"/>
    </location>
    <ligand>
        <name>[2Fe-2S] cluster</name>
        <dbReference type="ChEBI" id="CHEBI:190135"/>
    </ligand>
</feature>
<evidence type="ECO:0000313" key="4">
    <source>
        <dbReference type="EMBL" id="NKE66903.1"/>
    </source>
</evidence>
<dbReference type="SUPFAM" id="SSF52343">
    <property type="entry name" value="Ferredoxin reductase-like, C-terminal NADP-linked domain"/>
    <property type="match status" value="1"/>
</dbReference>
<dbReference type="InterPro" id="IPR019480">
    <property type="entry name" value="Dihydroorotate_DH_Fe-S-bd"/>
</dbReference>
<sequence>MTRILETRRLTPVTKYFRLDAPLIARSAMPGQFVMLRVREGGERIPITIADYDRKAGTISLVIQQVGATTTLISALEAGDDILDVAGPLGSPIEVAAGAHVCGVGGGFGSAVLLGLMRELKAKGHRTTAIIGARNKDLLILADELKPNCDHLAICTDDGSSGFKGFVSQQLERFIEGEGPGRPDCVVAIGPMAMMRAVAETTRGPKVKTLVSMDPLMVDGTGMCGGCRVMVGGKAQFACVEGPAFDGHEVDFDVAMRRNKAYVKEEKQSLERVNCARSAAKEVH</sequence>
<accession>A0A7X6DH27</accession>
<dbReference type="AlphaFoldDB" id="A0A7X6DH27"/>
<dbReference type="PROSITE" id="PS51384">
    <property type="entry name" value="FAD_FR"/>
    <property type="match status" value="1"/>
</dbReference>
<dbReference type="PIRSF" id="PIRSF006816">
    <property type="entry name" value="Cyc3_hyd_g"/>
    <property type="match status" value="1"/>
</dbReference>
<keyword evidence="5" id="KW-1185">Reference proteome</keyword>
<feature type="binding site" evidence="1">
    <location>
        <begin position="62"/>
        <end position="64"/>
    </location>
    <ligand>
        <name>FAD</name>
        <dbReference type="ChEBI" id="CHEBI:57692"/>
    </ligand>
</feature>
<name>A0A7X6DH27_9BURK</name>
<protein>
    <submittedName>
        <fullName evidence="4">Sulfide/dihydroorotate dehydrogenase-like FAD/NAD-binding protein</fullName>
    </submittedName>
</protein>
<evidence type="ECO:0000256" key="2">
    <source>
        <dbReference type="PIRSR" id="PIRSR006816-2"/>
    </source>
</evidence>
<dbReference type="Pfam" id="PF10418">
    <property type="entry name" value="DHODB_Fe-S_bind"/>
    <property type="match status" value="1"/>
</dbReference>
<dbReference type="CDD" id="cd06219">
    <property type="entry name" value="DHOD_e_trans_like1"/>
    <property type="match status" value="1"/>
</dbReference>
<gene>
    <name evidence="4" type="ORF">RAMLITH_13820</name>
</gene>
<dbReference type="InterPro" id="IPR017927">
    <property type="entry name" value="FAD-bd_FR_type"/>
</dbReference>
<keyword evidence="2" id="KW-0411">Iron-sulfur</keyword>
<keyword evidence="1" id="KW-0285">Flavoprotein</keyword>
<dbReference type="GO" id="GO:0046872">
    <property type="term" value="F:metal ion binding"/>
    <property type="evidence" value="ECO:0007669"/>
    <property type="project" value="UniProtKB-KW"/>
</dbReference>
<dbReference type="InterPro" id="IPR012165">
    <property type="entry name" value="Cyt_c3_hydrogenase_gsu"/>
</dbReference>
<dbReference type="GO" id="GO:0006221">
    <property type="term" value="P:pyrimidine nucleotide biosynthetic process"/>
    <property type="evidence" value="ECO:0007669"/>
    <property type="project" value="InterPro"/>
</dbReference>
<keyword evidence="2" id="KW-0479">Metal-binding</keyword>
<dbReference type="SUPFAM" id="SSF63380">
    <property type="entry name" value="Riboflavin synthase domain-like"/>
    <property type="match status" value="1"/>
</dbReference>
<comment type="cofactor">
    <cofactor evidence="2">
        <name>[2Fe-2S] cluster</name>
        <dbReference type="ChEBI" id="CHEBI:190135"/>
    </cofactor>
    <text evidence="2">Binds 1 [2Fe-2S] cluster per subunit.</text>
</comment>
<dbReference type="Gene3D" id="3.40.50.80">
    <property type="entry name" value="Nucleotide-binding domain of ferredoxin-NADP reductase (FNR) module"/>
    <property type="match status" value="1"/>
</dbReference>
<dbReference type="Gene3D" id="2.40.30.10">
    <property type="entry name" value="Translation factors"/>
    <property type="match status" value="1"/>
</dbReference>
<organism evidence="4 5">
    <name type="scientific">Ramlibacter lithotrophicus</name>
    <dbReference type="NCBI Taxonomy" id="2606681"/>
    <lineage>
        <taxon>Bacteria</taxon>
        <taxon>Pseudomonadati</taxon>
        <taxon>Pseudomonadota</taxon>
        <taxon>Betaproteobacteria</taxon>
        <taxon>Burkholderiales</taxon>
        <taxon>Comamonadaceae</taxon>
        <taxon>Ramlibacter</taxon>
    </lineage>
</organism>
<dbReference type="PANTHER" id="PTHR43513">
    <property type="entry name" value="DIHYDROOROTATE DEHYDROGENASE B (NAD(+)), ELECTRON TRANSFER SUBUNIT"/>
    <property type="match status" value="1"/>
</dbReference>